<name>A0A4Q7PKR3_9FIRM</name>
<comment type="caution">
    <text evidence="1">The sequence shown here is derived from an EMBL/GenBank/DDBJ whole genome shotgun (WGS) entry which is preliminary data.</text>
</comment>
<dbReference type="EMBL" id="SGXF01000002">
    <property type="protein sequence ID" value="RZT01125.1"/>
    <property type="molecule type" value="Genomic_DNA"/>
</dbReference>
<proteinExistence type="predicted"/>
<organism evidence="1 2">
    <name type="scientific">Cuneatibacter caecimuris</name>
    <dbReference type="NCBI Taxonomy" id="1796618"/>
    <lineage>
        <taxon>Bacteria</taxon>
        <taxon>Bacillati</taxon>
        <taxon>Bacillota</taxon>
        <taxon>Clostridia</taxon>
        <taxon>Lachnospirales</taxon>
        <taxon>Lachnospiraceae</taxon>
        <taxon>Cuneatibacter</taxon>
    </lineage>
</organism>
<sequence>MDCYMNQRRPDMRRPGCSAPCNNGRRPSCGCQADQGNCPAAMPCRGACGNVSPKEAAYELERTRNDMPGFQLAMAYVPWQCWGDQYCCDEALQRGTIFPALDFPFLIGRCAVRR</sequence>
<dbReference type="InterPro" id="IPR020256">
    <property type="entry name" value="Spore_coat_CotJA"/>
</dbReference>
<dbReference type="Pfam" id="PF11007">
    <property type="entry name" value="CotJA"/>
    <property type="match status" value="1"/>
</dbReference>
<dbReference type="AlphaFoldDB" id="A0A4Q7PKR3"/>
<reference evidence="1 2" key="1">
    <citation type="submission" date="2019-02" db="EMBL/GenBank/DDBJ databases">
        <title>Genomic Encyclopedia of Type Strains, Phase IV (KMG-IV): sequencing the most valuable type-strain genomes for metagenomic binning, comparative biology and taxonomic classification.</title>
        <authorList>
            <person name="Goeker M."/>
        </authorList>
    </citation>
    <scope>NUCLEOTIDE SEQUENCE [LARGE SCALE GENOMIC DNA]</scope>
    <source>
        <strain evidence="1 2">DSM 29486</strain>
    </source>
</reference>
<keyword evidence="2" id="KW-1185">Reference proteome</keyword>
<accession>A0A4Q7PKR3</accession>
<dbReference type="RefSeq" id="WP_243647542.1">
    <property type="nucleotide sequence ID" value="NZ_SGXF01000002.1"/>
</dbReference>
<dbReference type="Proteomes" id="UP000292927">
    <property type="component" value="Unassembled WGS sequence"/>
</dbReference>
<evidence type="ECO:0000313" key="1">
    <source>
        <dbReference type="EMBL" id="RZT01125.1"/>
    </source>
</evidence>
<evidence type="ECO:0000313" key="2">
    <source>
        <dbReference type="Proteomes" id="UP000292927"/>
    </source>
</evidence>
<gene>
    <name evidence="1" type="ORF">EV209_1566</name>
</gene>
<protein>
    <submittedName>
        <fullName evidence="1">Spore coat associated protein JA (CotJA)</fullName>
    </submittedName>
</protein>